<evidence type="ECO:0000256" key="1">
    <source>
        <dbReference type="ARBA" id="ARBA00022737"/>
    </source>
</evidence>
<proteinExistence type="predicted"/>
<sequence>MEFINLPLEIHILIAEQSGSDRAINSLARTNRTFHQLLNLILDQRNAKRKKGRSALVWAAKHDMQPTAQLALKYHNPLKKTKPLLVAAKNGHNRIVQLLLAKKGVNIKAKATDKDKYTALELAVMGNHGSVVKQLLDAGANINPRKTSGRIRHRQSQSPLLFALSSHLYDAARPLIESGRVDLERGNRWGKTALSLAARCEAGDMVQCLLAAGANPNFYLHPPSSPLNRAVFAGYVDIIKVLLAHGADPNVAFGDNQHTSIFIAILIGRLEFVRTLVESGVVDVSHLDGADDTPLSFALTRGRADIASVLLRKARFST</sequence>
<dbReference type="InterPro" id="IPR036770">
    <property type="entry name" value="Ankyrin_rpt-contain_sf"/>
</dbReference>
<name>A0ABR4HLU1_9EURO</name>
<evidence type="ECO:0000313" key="4">
    <source>
        <dbReference type="EMBL" id="KAL2816436.1"/>
    </source>
</evidence>
<keyword evidence="1" id="KW-0677">Repeat</keyword>
<dbReference type="EMBL" id="JBFXLS010000101">
    <property type="protein sequence ID" value="KAL2816436.1"/>
    <property type="molecule type" value="Genomic_DNA"/>
</dbReference>
<reference evidence="4 5" key="1">
    <citation type="submission" date="2024-07" db="EMBL/GenBank/DDBJ databases">
        <title>Section-level genome sequencing and comparative genomics of Aspergillus sections Usti and Cavernicolus.</title>
        <authorList>
            <consortium name="Lawrence Berkeley National Laboratory"/>
            <person name="Nybo J.L."/>
            <person name="Vesth T.C."/>
            <person name="Theobald S."/>
            <person name="Frisvad J.C."/>
            <person name="Larsen T.O."/>
            <person name="Kjaerboelling I."/>
            <person name="Rothschild-Mancinelli K."/>
            <person name="Lyhne E.K."/>
            <person name="Kogle M.E."/>
            <person name="Barry K."/>
            <person name="Clum A."/>
            <person name="Na H."/>
            <person name="Ledsgaard L."/>
            <person name="Lin J."/>
            <person name="Lipzen A."/>
            <person name="Kuo A."/>
            <person name="Riley R."/>
            <person name="Mondo S."/>
            <person name="LaButti K."/>
            <person name="Haridas S."/>
            <person name="Pangalinan J."/>
            <person name="Salamov A.A."/>
            <person name="Simmons B.A."/>
            <person name="Magnuson J.K."/>
            <person name="Chen J."/>
            <person name="Drula E."/>
            <person name="Henrissat B."/>
            <person name="Wiebenga A."/>
            <person name="Lubbers R.J."/>
            <person name="Gomes A.C."/>
            <person name="Makela M.R."/>
            <person name="Stajich J."/>
            <person name="Grigoriev I.V."/>
            <person name="Mortensen U.H."/>
            <person name="De vries R.P."/>
            <person name="Baker S.E."/>
            <person name="Andersen M.R."/>
        </authorList>
    </citation>
    <scope>NUCLEOTIDE SEQUENCE [LARGE SCALE GENOMIC DNA]</scope>
    <source>
        <strain evidence="4 5">CBS 600.67</strain>
    </source>
</reference>
<dbReference type="PANTHER" id="PTHR24173">
    <property type="entry name" value="ANKYRIN REPEAT CONTAINING"/>
    <property type="match status" value="1"/>
</dbReference>
<organism evidence="4 5">
    <name type="scientific">Aspergillus cavernicola</name>
    <dbReference type="NCBI Taxonomy" id="176166"/>
    <lineage>
        <taxon>Eukaryota</taxon>
        <taxon>Fungi</taxon>
        <taxon>Dikarya</taxon>
        <taxon>Ascomycota</taxon>
        <taxon>Pezizomycotina</taxon>
        <taxon>Eurotiomycetes</taxon>
        <taxon>Eurotiomycetidae</taxon>
        <taxon>Eurotiales</taxon>
        <taxon>Aspergillaceae</taxon>
        <taxon>Aspergillus</taxon>
        <taxon>Aspergillus subgen. Nidulantes</taxon>
    </lineage>
</organism>
<accession>A0ABR4HLU1</accession>
<dbReference type="Gene3D" id="1.25.40.20">
    <property type="entry name" value="Ankyrin repeat-containing domain"/>
    <property type="match status" value="1"/>
</dbReference>
<dbReference type="InterPro" id="IPR002110">
    <property type="entry name" value="Ankyrin_rpt"/>
</dbReference>
<dbReference type="Proteomes" id="UP001610335">
    <property type="component" value="Unassembled WGS sequence"/>
</dbReference>
<dbReference type="PROSITE" id="PS50088">
    <property type="entry name" value="ANK_REPEAT"/>
    <property type="match status" value="2"/>
</dbReference>
<dbReference type="PROSITE" id="PS50297">
    <property type="entry name" value="ANK_REP_REGION"/>
    <property type="match status" value="2"/>
</dbReference>
<keyword evidence="5" id="KW-1185">Reference proteome</keyword>
<dbReference type="Pfam" id="PF12796">
    <property type="entry name" value="Ank_2"/>
    <property type="match status" value="2"/>
</dbReference>
<evidence type="ECO:0000256" key="2">
    <source>
        <dbReference type="ARBA" id="ARBA00023043"/>
    </source>
</evidence>
<protein>
    <submittedName>
        <fullName evidence="4">Ankyrin repeat-containing domain protein</fullName>
    </submittedName>
</protein>
<gene>
    <name evidence="4" type="ORF">BDW59DRAFT_166371</name>
</gene>
<feature type="repeat" description="ANK" evidence="3">
    <location>
        <begin position="115"/>
        <end position="147"/>
    </location>
</feature>
<feature type="repeat" description="ANK" evidence="3">
    <location>
        <begin position="222"/>
        <end position="254"/>
    </location>
</feature>
<comment type="caution">
    <text evidence="4">The sequence shown here is derived from an EMBL/GenBank/DDBJ whole genome shotgun (WGS) entry which is preliminary data.</text>
</comment>
<evidence type="ECO:0000313" key="5">
    <source>
        <dbReference type="Proteomes" id="UP001610335"/>
    </source>
</evidence>
<dbReference type="Pfam" id="PF00023">
    <property type="entry name" value="Ank"/>
    <property type="match status" value="1"/>
</dbReference>
<dbReference type="SUPFAM" id="SSF48403">
    <property type="entry name" value="Ankyrin repeat"/>
    <property type="match status" value="1"/>
</dbReference>
<evidence type="ECO:0000256" key="3">
    <source>
        <dbReference type="PROSITE-ProRule" id="PRU00023"/>
    </source>
</evidence>
<dbReference type="PANTHER" id="PTHR24173:SF74">
    <property type="entry name" value="ANKYRIN REPEAT DOMAIN-CONTAINING PROTEIN 16"/>
    <property type="match status" value="1"/>
</dbReference>
<dbReference type="SMART" id="SM00248">
    <property type="entry name" value="ANK"/>
    <property type="match status" value="7"/>
</dbReference>
<keyword evidence="2 3" id="KW-0040">ANK repeat</keyword>